<evidence type="ECO:0000259" key="4">
    <source>
        <dbReference type="Pfam" id="PF06441"/>
    </source>
</evidence>
<dbReference type="SUPFAM" id="SSF46689">
    <property type="entry name" value="Homeodomain-like"/>
    <property type="match status" value="1"/>
</dbReference>
<organism evidence="6 7">
    <name type="scientific">Nocardia vermiculata</name>
    <dbReference type="NCBI Taxonomy" id="257274"/>
    <lineage>
        <taxon>Bacteria</taxon>
        <taxon>Bacillati</taxon>
        <taxon>Actinomycetota</taxon>
        <taxon>Actinomycetes</taxon>
        <taxon>Mycobacteriales</taxon>
        <taxon>Nocardiaceae</taxon>
        <taxon>Nocardia</taxon>
    </lineage>
</organism>
<dbReference type="PANTHER" id="PTHR21661:SF35">
    <property type="entry name" value="EPOXIDE HYDROLASE"/>
    <property type="match status" value="1"/>
</dbReference>
<evidence type="ECO:0000256" key="2">
    <source>
        <dbReference type="ARBA" id="ARBA00022797"/>
    </source>
</evidence>
<sequence>MTSVSPPRRMKLLEAAIAVVASNGLHGLSHGAVDTRAALPAGSASYYFRSRKALLEGIVEFIAVGELADIDAAEVSPELADAPLLTQGADLIAGVLAHWLGPTRERTRARLEIMLLAAEQPDLAAGLIDVRDSFLARASRLLTSIGMERPEDGARLVLALVHGLTFDEIASPSAFPLRHDALRSSILAILHAVVGPADTGAGTGPNGPAAAAPEELRPFRIRIPQADLDDLRERLARTRWPVGQSGNDWSDGVPPNCLRDLAEYWRTSYDWRAQEERLNAFPQFITTIDGTDLHFLHARSPEPDALPLILNHGWPGSVAEFTQIIGPLTDPRAYGADPADAFHVVAPSPPGFGFSAPLSDEGWDLRRIAHAFAALMDRLGYRRYGALGYAISHHLGAVDPEHVVGVHVNMFVTPPENAPGTLTDNERERLTHFSEQRTGTRAARSTRPRTLGYALSDSPVGQLAWTLDMFQAGVDPARRPDQVVNRDYLLTDVTLSWLTGTVGSSARLYLEEEHLRPSQSVIARCTGVGQDGHFAAAEQPGPLVDDIRRFFRPLRDGPE</sequence>
<feature type="domain" description="Epoxide hydrolase N-terminal" evidence="4">
    <location>
        <begin position="217"/>
        <end position="321"/>
    </location>
</feature>
<comment type="caution">
    <text evidence="6">The sequence shown here is derived from an EMBL/GenBank/DDBJ whole genome shotgun (WGS) entry which is preliminary data.</text>
</comment>
<gene>
    <name evidence="6" type="ORF">HGA08_26135</name>
</gene>
<dbReference type="InterPro" id="IPR009057">
    <property type="entry name" value="Homeodomain-like_sf"/>
</dbReference>
<dbReference type="Pfam" id="PF06441">
    <property type="entry name" value="EHN"/>
    <property type="match status" value="1"/>
</dbReference>
<comment type="similarity">
    <text evidence="1">Belongs to the peptidase S33 family.</text>
</comment>
<dbReference type="Pfam" id="PF17940">
    <property type="entry name" value="TetR_C_31"/>
    <property type="match status" value="1"/>
</dbReference>
<evidence type="ECO:0000256" key="3">
    <source>
        <dbReference type="ARBA" id="ARBA00022801"/>
    </source>
</evidence>
<dbReference type="InterPro" id="IPR010497">
    <property type="entry name" value="Epoxide_hydro_N"/>
</dbReference>
<dbReference type="InterPro" id="IPR029058">
    <property type="entry name" value="AB_hydrolase_fold"/>
</dbReference>
<dbReference type="Proteomes" id="UP000565711">
    <property type="component" value="Unassembled WGS sequence"/>
</dbReference>
<evidence type="ECO:0000313" key="7">
    <source>
        <dbReference type="Proteomes" id="UP000565711"/>
    </source>
</evidence>
<reference evidence="6 7" key="1">
    <citation type="submission" date="2020-04" db="EMBL/GenBank/DDBJ databases">
        <title>MicrobeNet Type strains.</title>
        <authorList>
            <person name="Nicholson A.C."/>
        </authorList>
    </citation>
    <scope>NUCLEOTIDE SEQUENCE [LARGE SCALE GENOMIC DNA]</scope>
    <source>
        <strain evidence="6 7">JCM 12354</strain>
    </source>
</reference>
<dbReference type="GO" id="GO:0004301">
    <property type="term" value="F:epoxide hydrolase activity"/>
    <property type="evidence" value="ECO:0007669"/>
    <property type="project" value="TreeGrafter"/>
</dbReference>
<protein>
    <submittedName>
        <fullName evidence="6">Alpha/beta fold hydrolase</fullName>
    </submittedName>
</protein>
<name>A0A846Y716_9NOCA</name>
<evidence type="ECO:0000313" key="6">
    <source>
        <dbReference type="EMBL" id="NKY53680.1"/>
    </source>
</evidence>
<proteinExistence type="inferred from homology"/>
<keyword evidence="7" id="KW-1185">Reference proteome</keyword>
<dbReference type="InterPro" id="IPR041583">
    <property type="entry name" value="TetR_C_31"/>
</dbReference>
<dbReference type="AlphaFoldDB" id="A0A846Y716"/>
<dbReference type="Gene3D" id="3.40.50.1820">
    <property type="entry name" value="alpha/beta hydrolase"/>
    <property type="match status" value="1"/>
</dbReference>
<dbReference type="SUPFAM" id="SSF53474">
    <property type="entry name" value="alpha/beta-Hydrolases"/>
    <property type="match status" value="1"/>
</dbReference>
<dbReference type="RefSeq" id="WP_157103013.1">
    <property type="nucleotide sequence ID" value="NZ_JAAXOP010000019.1"/>
</dbReference>
<evidence type="ECO:0000256" key="1">
    <source>
        <dbReference type="ARBA" id="ARBA00010088"/>
    </source>
</evidence>
<keyword evidence="3 6" id="KW-0378">Hydrolase</keyword>
<dbReference type="PANTHER" id="PTHR21661">
    <property type="entry name" value="EPOXIDE HYDROLASE 1-RELATED"/>
    <property type="match status" value="1"/>
</dbReference>
<dbReference type="GO" id="GO:0097176">
    <property type="term" value="P:epoxide metabolic process"/>
    <property type="evidence" value="ECO:0007669"/>
    <property type="project" value="TreeGrafter"/>
</dbReference>
<keyword evidence="2" id="KW-0058">Aromatic hydrocarbons catabolism</keyword>
<dbReference type="PRINTS" id="PR00412">
    <property type="entry name" value="EPOXHYDRLASE"/>
</dbReference>
<dbReference type="Gene3D" id="1.10.357.10">
    <property type="entry name" value="Tetracycline Repressor, domain 2"/>
    <property type="match status" value="1"/>
</dbReference>
<dbReference type="EMBL" id="JAAXOP010000019">
    <property type="protein sequence ID" value="NKY53680.1"/>
    <property type="molecule type" value="Genomic_DNA"/>
</dbReference>
<accession>A0A846Y716</accession>
<feature type="domain" description="Tetracyclin repressor-like C-terminal group 31" evidence="5">
    <location>
        <begin position="87"/>
        <end position="193"/>
    </location>
</feature>
<evidence type="ECO:0000259" key="5">
    <source>
        <dbReference type="Pfam" id="PF17940"/>
    </source>
</evidence>
<dbReference type="InterPro" id="IPR000639">
    <property type="entry name" value="Epox_hydrolase-like"/>
</dbReference>